<feature type="region of interest" description="Disordered" evidence="1">
    <location>
        <begin position="166"/>
        <end position="186"/>
    </location>
</feature>
<feature type="compositionally biased region" description="Low complexity" evidence="1">
    <location>
        <begin position="484"/>
        <end position="499"/>
    </location>
</feature>
<keyword evidence="3" id="KW-1185">Reference proteome</keyword>
<feature type="region of interest" description="Disordered" evidence="1">
    <location>
        <begin position="33"/>
        <end position="67"/>
    </location>
</feature>
<protein>
    <submittedName>
        <fullName evidence="2">Uncharacterized protein</fullName>
    </submittedName>
</protein>
<feature type="region of interest" description="Disordered" evidence="1">
    <location>
        <begin position="438"/>
        <end position="458"/>
    </location>
</feature>
<dbReference type="AlphaFoldDB" id="A0A0D2NP30"/>
<feature type="compositionally biased region" description="Polar residues" evidence="1">
    <location>
        <begin position="174"/>
        <end position="186"/>
    </location>
</feature>
<sequence length="522" mass="56546">MAYETDADLDFLPESQSVLSTASTAVENIDFDPSNNYHNIEPSDYDLSEGRHLSSKQGSELHGANQQDVCQSASNIKPLPINSVSADEYEHTIEVDDTNGNVGQDRVLRFSEVVITKLRARRALSELPGDLSALPDFIDRVPTNVVRRFSFPYYSGRTVYSLKNPCESSDDNLQEPTSPLRDQNVSSSGSIELHMNCAFAIASPFSHAPSSTGDLLGAMYVHSFSPLRDVQPGFHKPLVDPGLCMQLTPTREYNTANLPKSVDSEIDELEMGIGLSAAPVIVLPSSEHTAVNTNLSLLEGNDVIRSWATLVNCNIGSNFAPDRRFEVGGISHNRDDCETTTRSGYIVSRNEGQALCVKLDDTMSSYSGTPYPLRRRTLDSFSCGVHDIDSDCRQASDIYISGWQHLSKIPPRLSSCPPLMLPIQLALLNSMGETLSDHNSFNGDSGSGTVAHGSSGGPQQHTSVISFALLDEILDALNISSSITSSTSQDSQSGSSYSSDDPETVCKNNLASDSTISWGIAF</sequence>
<gene>
    <name evidence="2" type="ORF">HYPSUDRAFT_203701</name>
</gene>
<evidence type="ECO:0000313" key="2">
    <source>
        <dbReference type="EMBL" id="KJA20559.1"/>
    </source>
</evidence>
<proteinExistence type="predicted"/>
<feature type="region of interest" description="Disordered" evidence="1">
    <location>
        <begin position="484"/>
        <end position="504"/>
    </location>
</feature>
<reference evidence="3" key="1">
    <citation type="submission" date="2014-04" db="EMBL/GenBank/DDBJ databases">
        <title>Evolutionary Origins and Diversification of the Mycorrhizal Mutualists.</title>
        <authorList>
            <consortium name="DOE Joint Genome Institute"/>
            <consortium name="Mycorrhizal Genomics Consortium"/>
            <person name="Kohler A."/>
            <person name="Kuo A."/>
            <person name="Nagy L.G."/>
            <person name="Floudas D."/>
            <person name="Copeland A."/>
            <person name="Barry K.W."/>
            <person name="Cichocki N."/>
            <person name="Veneault-Fourrey C."/>
            <person name="LaButti K."/>
            <person name="Lindquist E.A."/>
            <person name="Lipzen A."/>
            <person name="Lundell T."/>
            <person name="Morin E."/>
            <person name="Murat C."/>
            <person name="Riley R."/>
            <person name="Ohm R."/>
            <person name="Sun H."/>
            <person name="Tunlid A."/>
            <person name="Henrissat B."/>
            <person name="Grigoriev I.V."/>
            <person name="Hibbett D.S."/>
            <person name="Martin F."/>
        </authorList>
    </citation>
    <scope>NUCLEOTIDE SEQUENCE [LARGE SCALE GENOMIC DNA]</scope>
    <source>
        <strain evidence="3">FD-334 SS-4</strain>
    </source>
</reference>
<evidence type="ECO:0000313" key="3">
    <source>
        <dbReference type="Proteomes" id="UP000054270"/>
    </source>
</evidence>
<dbReference type="EMBL" id="KN817566">
    <property type="protein sequence ID" value="KJA20559.1"/>
    <property type="molecule type" value="Genomic_DNA"/>
</dbReference>
<evidence type="ECO:0000256" key="1">
    <source>
        <dbReference type="SAM" id="MobiDB-lite"/>
    </source>
</evidence>
<dbReference type="Proteomes" id="UP000054270">
    <property type="component" value="Unassembled WGS sequence"/>
</dbReference>
<name>A0A0D2NP30_HYPSF</name>
<organism evidence="2 3">
    <name type="scientific">Hypholoma sublateritium (strain FD-334 SS-4)</name>
    <dbReference type="NCBI Taxonomy" id="945553"/>
    <lineage>
        <taxon>Eukaryota</taxon>
        <taxon>Fungi</taxon>
        <taxon>Dikarya</taxon>
        <taxon>Basidiomycota</taxon>
        <taxon>Agaricomycotina</taxon>
        <taxon>Agaricomycetes</taxon>
        <taxon>Agaricomycetidae</taxon>
        <taxon>Agaricales</taxon>
        <taxon>Agaricineae</taxon>
        <taxon>Strophariaceae</taxon>
        <taxon>Hypholoma</taxon>
    </lineage>
</organism>
<accession>A0A0D2NP30</accession>
<feature type="compositionally biased region" description="Polar residues" evidence="1">
    <location>
        <begin position="438"/>
        <end position="448"/>
    </location>
</feature>